<keyword evidence="3 5" id="KW-0863">Zinc-finger</keyword>
<evidence type="ECO:0000256" key="6">
    <source>
        <dbReference type="SAM" id="MobiDB-lite"/>
    </source>
</evidence>
<comment type="caution">
    <text evidence="8">The sequence shown here is derived from an EMBL/GenBank/DDBJ whole genome shotgun (WGS) entry which is preliminary data.</text>
</comment>
<dbReference type="AlphaFoldDB" id="A0A367IPQ7"/>
<evidence type="ECO:0000256" key="2">
    <source>
        <dbReference type="ARBA" id="ARBA00022737"/>
    </source>
</evidence>
<reference evidence="8 9" key="1">
    <citation type="journal article" date="2018" name="G3 (Bethesda)">
        <title>Phylogenetic and Phylogenomic Definition of Rhizopus Species.</title>
        <authorList>
            <person name="Gryganskyi A.P."/>
            <person name="Golan J."/>
            <person name="Dolatabadi S."/>
            <person name="Mondo S."/>
            <person name="Robb S."/>
            <person name="Idnurm A."/>
            <person name="Muszewska A."/>
            <person name="Steczkiewicz K."/>
            <person name="Masonjones S."/>
            <person name="Liao H.L."/>
            <person name="Gajdeczka M.T."/>
            <person name="Anike F."/>
            <person name="Vuek A."/>
            <person name="Anishchenko I.M."/>
            <person name="Voigt K."/>
            <person name="de Hoog G.S."/>
            <person name="Smith M.E."/>
            <person name="Heitman J."/>
            <person name="Vilgalys R."/>
            <person name="Stajich J.E."/>
        </authorList>
    </citation>
    <scope>NUCLEOTIDE SEQUENCE [LARGE SCALE GENOMIC DNA]</scope>
    <source>
        <strain evidence="8 9">LSU 92-RS-03</strain>
    </source>
</reference>
<organism evidence="8 9">
    <name type="scientific">Rhizopus stolonifer</name>
    <name type="common">Rhizopus nigricans</name>
    <dbReference type="NCBI Taxonomy" id="4846"/>
    <lineage>
        <taxon>Eukaryota</taxon>
        <taxon>Fungi</taxon>
        <taxon>Fungi incertae sedis</taxon>
        <taxon>Mucoromycota</taxon>
        <taxon>Mucoromycotina</taxon>
        <taxon>Mucoromycetes</taxon>
        <taxon>Mucorales</taxon>
        <taxon>Mucorineae</taxon>
        <taxon>Rhizopodaceae</taxon>
        <taxon>Rhizopus</taxon>
    </lineage>
</organism>
<keyword evidence="9" id="KW-1185">Reference proteome</keyword>
<accession>A0A367IPQ7</accession>
<feature type="domain" description="C2H2-type" evidence="7">
    <location>
        <begin position="185"/>
        <end position="212"/>
    </location>
</feature>
<keyword evidence="2" id="KW-0677">Repeat</keyword>
<proteinExistence type="predicted"/>
<dbReference type="OrthoDB" id="8922241at2759"/>
<dbReference type="InterPro" id="IPR013087">
    <property type="entry name" value="Znf_C2H2_type"/>
</dbReference>
<feature type="domain" description="C2H2-type" evidence="7">
    <location>
        <begin position="213"/>
        <end position="240"/>
    </location>
</feature>
<dbReference type="STRING" id="4846.A0A367IPQ7"/>
<dbReference type="FunFam" id="3.30.160.60:FF:000072">
    <property type="entry name" value="zinc finger protein 143 isoform X1"/>
    <property type="match status" value="1"/>
</dbReference>
<evidence type="ECO:0000256" key="5">
    <source>
        <dbReference type="PROSITE-ProRule" id="PRU00042"/>
    </source>
</evidence>
<dbReference type="GO" id="GO:0008270">
    <property type="term" value="F:zinc ion binding"/>
    <property type="evidence" value="ECO:0007669"/>
    <property type="project" value="UniProtKB-KW"/>
</dbReference>
<evidence type="ECO:0000313" key="9">
    <source>
        <dbReference type="Proteomes" id="UP000253551"/>
    </source>
</evidence>
<dbReference type="FunFam" id="3.30.160.60:FF:000690">
    <property type="entry name" value="Zinc finger protein 354C"/>
    <property type="match status" value="1"/>
</dbReference>
<keyword evidence="4" id="KW-0862">Zinc</keyword>
<protein>
    <recommendedName>
        <fullName evidence="7">C2H2-type domain-containing protein</fullName>
    </recommendedName>
</protein>
<evidence type="ECO:0000256" key="4">
    <source>
        <dbReference type="ARBA" id="ARBA00022833"/>
    </source>
</evidence>
<dbReference type="Pfam" id="PF00096">
    <property type="entry name" value="zf-C2H2"/>
    <property type="match status" value="2"/>
</dbReference>
<dbReference type="PROSITE" id="PS00028">
    <property type="entry name" value="ZINC_FINGER_C2H2_1"/>
    <property type="match status" value="1"/>
</dbReference>
<dbReference type="SUPFAM" id="SSF57667">
    <property type="entry name" value="beta-beta-alpha zinc fingers"/>
    <property type="match status" value="1"/>
</dbReference>
<dbReference type="Gene3D" id="3.30.160.60">
    <property type="entry name" value="Classic Zinc Finger"/>
    <property type="match status" value="2"/>
</dbReference>
<dbReference type="GO" id="GO:0000981">
    <property type="term" value="F:DNA-binding transcription factor activity, RNA polymerase II-specific"/>
    <property type="evidence" value="ECO:0007669"/>
    <property type="project" value="TreeGrafter"/>
</dbReference>
<sequence length="258" mass="29819">MYQDCLCINEFNYYGNPTIWQDQSSHPMWNSSKLSQTFPMDQSRFLFSPSFDPRLSHHNDMMPASNVHEETGALNDQESSNFGSAMTICNSSSTSSLVSSPSLTQHNSSSCLIPQSIPSYPSSEQSYHHHHHHHQQQQQETSPMMIPNNKDVQYTSCMPNNMDLFTYTSTGHQEKPVKYTKTKIYDCNLCPRSFARKHDLQRHIRVHTGAKPYYCLNCEKAFARTDALKRHLRMEESCRMSPVIQALKNVGMRRYRNL</sequence>
<dbReference type="PANTHER" id="PTHR23235:SF120">
    <property type="entry name" value="KRUPPEL-LIKE FACTOR 15"/>
    <property type="match status" value="1"/>
</dbReference>
<dbReference type="PANTHER" id="PTHR23235">
    <property type="entry name" value="KRUEPPEL-LIKE TRANSCRIPTION FACTOR"/>
    <property type="match status" value="1"/>
</dbReference>
<keyword evidence="1" id="KW-0479">Metal-binding</keyword>
<gene>
    <name evidence="8" type="ORF">CU098_003558</name>
</gene>
<dbReference type="Proteomes" id="UP000253551">
    <property type="component" value="Unassembled WGS sequence"/>
</dbReference>
<dbReference type="SMART" id="SM00355">
    <property type="entry name" value="ZnF_C2H2"/>
    <property type="match status" value="2"/>
</dbReference>
<feature type="region of interest" description="Disordered" evidence="6">
    <location>
        <begin position="121"/>
        <end position="142"/>
    </location>
</feature>
<evidence type="ECO:0000259" key="7">
    <source>
        <dbReference type="PROSITE" id="PS50157"/>
    </source>
</evidence>
<dbReference type="InterPro" id="IPR036236">
    <property type="entry name" value="Znf_C2H2_sf"/>
</dbReference>
<evidence type="ECO:0000313" key="8">
    <source>
        <dbReference type="EMBL" id="RCH79680.1"/>
    </source>
</evidence>
<dbReference type="GO" id="GO:0000978">
    <property type="term" value="F:RNA polymerase II cis-regulatory region sequence-specific DNA binding"/>
    <property type="evidence" value="ECO:0007669"/>
    <property type="project" value="UniProtKB-ARBA"/>
</dbReference>
<name>A0A367IPQ7_RHIST</name>
<evidence type="ECO:0000256" key="3">
    <source>
        <dbReference type="ARBA" id="ARBA00022771"/>
    </source>
</evidence>
<evidence type="ECO:0000256" key="1">
    <source>
        <dbReference type="ARBA" id="ARBA00022723"/>
    </source>
</evidence>
<dbReference type="PROSITE" id="PS50157">
    <property type="entry name" value="ZINC_FINGER_C2H2_2"/>
    <property type="match status" value="2"/>
</dbReference>
<dbReference type="EMBL" id="PJQM01006437">
    <property type="protein sequence ID" value="RCH79680.1"/>
    <property type="molecule type" value="Genomic_DNA"/>
</dbReference>